<organism evidence="3 4">
    <name type="scientific">Aldrovandia affinis</name>
    <dbReference type="NCBI Taxonomy" id="143900"/>
    <lineage>
        <taxon>Eukaryota</taxon>
        <taxon>Metazoa</taxon>
        <taxon>Chordata</taxon>
        <taxon>Craniata</taxon>
        <taxon>Vertebrata</taxon>
        <taxon>Euteleostomi</taxon>
        <taxon>Actinopterygii</taxon>
        <taxon>Neopterygii</taxon>
        <taxon>Teleostei</taxon>
        <taxon>Notacanthiformes</taxon>
        <taxon>Halosauridae</taxon>
        <taxon>Aldrovandia</taxon>
    </lineage>
</organism>
<proteinExistence type="inferred from homology"/>
<dbReference type="GO" id="GO:0005164">
    <property type="term" value="F:tumor necrosis factor receptor binding"/>
    <property type="evidence" value="ECO:0007669"/>
    <property type="project" value="InterPro"/>
</dbReference>
<evidence type="ECO:0000256" key="1">
    <source>
        <dbReference type="ARBA" id="ARBA00008670"/>
    </source>
</evidence>
<dbReference type="EMBL" id="JAINUG010000190">
    <property type="protein sequence ID" value="KAJ8388761.1"/>
    <property type="molecule type" value="Genomic_DNA"/>
</dbReference>
<name>A0AAD7RTK5_9TELE</name>
<dbReference type="GO" id="GO:0016020">
    <property type="term" value="C:membrane"/>
    <property type="evidence" value="ECO:0007669"/>
    <property type="project" value="InterPro"/>
</dbReference>
<dbReference type="Gene3D" id="2.60.120.40">
    <property type="match status" value="1"/>
</dbReference>
<dbReference type="SMART" id="SM00207">
    <property type="entry name" value="TNF"/>
    <property type="match status" value="1"/>
</dbReference>
<dbReference type="InterPro" id="IPR008983">
    <property type="entry name" value="Tumour_necrosis_fac-like_dom"/>
</dbReference>
<comment type="caution">
    <text evidence="3">The sequence shown here is derived from an EMBL/GenBank/DDBJ whole genome shotgun (WGS) entry which is preliminary data.</text>
</comment>
<keyword evidence="4" id="KW-1185">Reference proteome</keyword>
<dbReference type="Pfam" id="PF00229">
    <property type="entry name" value="TNF"/>
    <property type="match status" value="1"/>
</dbReference>
<dbReference type="InterPro" id="IPR006052">
    <property type="entry name" value="TNF_dom"/>
</dbReference>
<accession>A0AAD7RTK5</accession>
<dbReference type="GO" id="GO:0006955">
    <property type="term" value="P:immune response"/>
    <property type="evidence" value="ECO:0007669"/>
    <property type="project" value="InterPro"/>
</dbReference>
<evidence type="ECO:0000313" key="3">
    <source>
        <dbReference type="EMBL" id="KAJ8388761.1"/>
    </source>
</evidence>
<evidence type="ECO:0000313" key="4">
    <source>
        <dbReference type="Proteomes" id="UP001221898"/>
    </source>
</evidence>
<protein>
    <recommendedName>
        <fullName evidence="2">THD domain-containing protein</fullName>
    </recommendedName>
</protein>
<comment type="similarity">
    <text evidence="1">Belongs to the tumor necrosis factor family.</text>
</comment>
<reference evidence="3" key="1">
    <citation type="journal article" date="2023" name="Science">
        <title>Genome structures resolve the early diversification of teleost fishes.</title>
        <authorList>
            <person name="Parey E."/>
            <person name="Louis A."/>
            <person name="Montfort J."/>
            <person name="Bouchez O."/>
            <person name="Roques C."/>
            <person name="Iampietro C."/>
            <person name="Lluch J."/>
            <person name="Castinel A."/>
            <person name="Donnadieu C."/>
            <person name="Desvignes T."/>
            <person name="Floi Bucao C."/>
            <person name="Jouanno E."/>
            <person name="Wen M."/>
            <person name="Mejri S."/>
            <person name="Dirks R."/>
            <person name="Jansen H."/>
            <person name="Henkel C."/>
            <person name="Chen W.J."/>
            <person name="Zahm M."/>
            <person name="Cabau C."/>
            <person name="Klopp C."/>
            <person name="Thompson A.W."/>
            <person name="Robinson-Rechavi M."/>
            <person name="Braasch I."/>
            <person name="Lecointre G."/>
            <person name="Bobe J."/>
            <person name="Postlethwait J.H."/>
            <person name="Berthelot C."/>
            <person name="Roest Crollius H."/>
            <person name="Guiguen Y."/>
        </authorList>
    </citation>
    <scope>NUCLEOTIDE SEQUENCE</scope>
    <source>
        <strain evidence="3">NC1722</strain>
    </source>
</reference>
<sequence>MPFKKPGQATRDYSKDIGGVYRSCPSVSTSRSLQLSGAEMSKFFQFPPSKASIFLAAMNSTYQGTEKEGTLLWEKEHLFQRNVSLGEDGTQILVKEQGYYLVFAQATFKVPNQSSKDLMLRVDVQYNESSEQFSAIFRTHYGKQSYDGGESDVVLSKPILLWLVPGDRLAVVTHPWQLVEYEKHPISTFLTVFKYSD</sequence>
<gene>
    <name evidence="3" type="ORF">AAFF_G00129940</name>
</gene>
<feature type="domain" description="THD" evidence="2">
    <location>
        <begin position="58"/>
        <end position="195"/>
    </location>
</feature>
<dbReference type="AlphaFoldDB" id="A0AAD7RTK5"/>
<evidence type="ECO:0000259" key="2">
    <source>
        <dbReference type="SMART" id="SM00207"/>
    </source>
</evidence>
<dbReference type="SUPFAM" id="SSF49842">
    <property type="entry name" value="TNF-like"/>
    <property type="match status" value="1"/>
</dbReference>
<dbReference type="Proteomes" id="UP001221898">
    <property type="component" value="Unassembled WGS sequence"/>
</dbReference>